<dbReference type="Proteomes" id="UP000593802">
    <property type="component" value="Chromosome"/>
</dbReference>
<dbReference type="SUPFAM" id="SSF56112">
    <property type="entry name" value="Protein kinase-like (PK-like)"/>
    <property type="match status" value="1"/>
</dbReference>
<accession>A0A7I8D9H6</accession>
<dbReference type="KEGG" id="eff:skT53_04610"/>
<keyword evidence="3" id="KW-1185">Reference proteome</keyword>
<dbReference type="InterPro" id="IPR002575">
    <property type="entry name" value="Aminoglycoside_PTrfase"/>
</dbReference>
<dbReference type="PANTHER" id="PTHR47829:SF1">
    <property type="entry name" value="HAD FAMILY PHOSPHATASE"/>
    <property type="match status" value="1"/>
</dbReference>
<feature type="domain" description="Aminoglycoside phosphotransferase" evidence="1">
    <location>
        <begin position="38"/>
        <end position="258"/>
    </location>
</feature>
<reference evidence="2 3" key="1">
    <citation type="submission" date="2020-08" db="EMBL/GenBank/DDBJ databases">
        <title>Complete Genome Sequence of Effusibacillus dendaii Strain skT53, Isolated from Farmland soil.</title>
        <authorList>
            <person name="Konishi T."/>
            <person name="Kawasaki H."/>
        </authorList>
    </citation>
    <scope>NUCLEOTIDE SEQUENCE [LARGE SCALE GENOMIC DNA]</scope>
    <source>
        <strain evidence="3">skT53</strain>
    </source>
</reference>
<dbReference type="CDD" id="cd05154">
    <property type="entry name" value="ACAD10_11_N-like"/>
    <property type="match status" value="1"/>
</dbReference>
<dbReference type="Gene3D" id="3.90.1200.10">
    <property type="match status" value="1"/>
</dbReference>
<dbReference type="Pfam" id="PF01636">
    <property type="entry name" value="APH"/>
    <property type="match status" value="1"/>
</dbReference>
<dbReference type="InterPro" id="IPR052898">
    <property type="entry name" value="ACAD10-like"/>
</dbReference>
<keyword evidence="2" id="KW-0808">Transferase</keyword>
<protein>
    <submittedName>
        <fullName evidence="2">Aminoglycoside phosphotransferase</fullName>
    </submittedName>
</protein>
<evidence type="ECO:0000259" key="1">
    <source>
        <dbReference type="Pfam" id="PF01636"/>
    </source>
</evidence>
<sequence>MDNLLDPKPFEHQINWTNIEHFLRLHIENLDVKSPLQVETFSIGYSNLTFLLRIGDWEAVLRRPPFGVLPPKGHDMRREYQILQKMQPVFPYAPKPFLLCEDPSVTDRPFYVMERKRGLVLDDELPDAYRNPGVLPLVSETFVDTLVQLHQIDYQTAGLADIGHPEGFLERQVNSWIRRFHLAKTDDQPSAEKLERWLVDHLPPSPPPTVLHNDFKLNNLMFSTEKVGSLVAVLDWEMCTVGDPFAELGYALAFWTEAGEQIDGITSPTAYPGFFSRRDVLQRYAAKSGRDVSSINYYVTFGFYRIAVILQQIYARWKNGQASDKRFAKLSHSIGHLLIRAESVRENGLY</sequence>
<dbReference type="PANTHER" id="PTHR47829">
    <property type="entry name" value="HYDROLASE, PUTATIVE (AFU_ORTHOLOGUE AFUA_1G12880)-RELATED"/>
    <property type="match status" value="1"/>
</dbReference>
<name>A0A7I8D9H6_9BACL</name>
<evidence type="ECO:0000313" key="2">
    <source>
        <dbReference type="EMBL" id="BCJ85476.1"/>
    </source>
</evidence>
<dbReference type="EMBL" id="AP023366">
    <property type="protein sequence ID" value="BCJ85476.1"/>
    <property type="molecule type" value="Genomic_DNA"/>
</dbReference>
<evidence type="ECO:0000313" key="3">
    <source>
        <dbReference type="Proteomes" id="UP000593802"/>
    </source>
</evidence>
<organism evidence="2 3">
    <name type="scientific">Effusibacillus dendaii</name>
    <dbReference type="NCBI Taxonomy" id="2743772"/>
    <lineage>
        <taxon>Bacteria</taxon>
        <taxon>Bacillati</taxon>
        <taxon>Bacillota</taxon>
        <taxon>Bacilli</taxon>
        <taxon>Bacillales</taxon>
        <taxon>Alicyclobacillaceae</taxon>
        <taxon>Effusibacillus</taxon>
    </lineage>
</organism>
<dbReference type="RefSeq" id="WP_200759597.1">
    <property type="nucleotide sequence ID" value="NZ_AP023366.1"/>
</dbReference>
<dbReference type="InterPro" id="IPR041726">
    <property type="entry name" value="ACAD10_11_N"/>
</dbReference>
<dbReference type="GO" id="GO:0016740">
    <property type="term" value="F:transferase activity"/>
    <property type="evidence" value="ECO:0007669"/>
    <property type="project" value="UniProtKB-KW"/>
</dbReference>
<gene>
    <name evidence="2" type="ORF">skT53_04610</name>
</gene>
<dbReference type="InterPro" id="IPR011009">
    <property type="entry name" value="Kinase-like_dom_sf"/>
</dbReference>
<proteinExistence type="predicted"/>
<dbReference type="Gene3D" id="3.30.200.20">
    <property type="entry name" value="Phosphorylase Kinase, domain 1"/>
    <property type="match status" value="1"/>
</dbReference>
<dbReference type="AlphaFoldDB" id="A0A7I8D9H6"/>